<proteinExistence type="predicted"/>
<reference evidence="2 3" key="1">
    <citation type="submission" date="2017-05" db="EMBL/GenBank/DDBJ databases">
        <authorList>
            <person name="Varghese N."/>
            <person name="Submissions S."/>
        </authorList>
    </citation>
    <scope>NUCLEOTIDE SEQUENCE [LARGE SCALE GENOMIC DNA]</scope>
    <source>
        <strain evidence="2 3">DSM 29734</strain>
    </source>
</reference>
<protein>
    <submittedName>
        <fullName evidence="2">Uncharacterized protein</fullName>
    </submittedName>
</protein>
<name>A0ABY1NIU0_9RHOB</name>
<feature type="transmembrane region" description="Helical" evidence="1">
    <location>
        <begin position="12"/>
        <end position="40"/>
    </location>
</feature>
<evidence type="ECO:0000313" key="3">
    <source>
        <dbReference type="Proteomes" id="UP001157961"/>
    </source>
</evidence>
<dbReference type="RefSeq" id="WP_283424977.1">
    <property type="nucleotide sequence ID" value="NZ_FXTY01000002.1"/>
</dbReference>
<dbReference type="Proteomes" id="UP001157961">
    <property type="component" value="Unassembled WGS sequence"/>
</dbReference>
<dbReference type="EMBL" id="FXTY01000002">
    <property type="protein sequence ID" value="SMP10994.1"/>
    <property type="molecule type" value="Genomic_DNA"/>
</dbReference>
<keyword evidence="1" id="KW-0472">Membrane</keyword>
<keyword evidence="1" id="KW-0812">Transmembrane</keyword>
<organism evidence="2 3">
    <name type="scientific">Shimia sagamensis</name>
    <dbReference type="NCBI Taxonomy" id="1566352"/>
    <lineage>
        <taxon>Bacteria</taxon>
        <taxon>Pseudomonadati</taxon>
        <taxon>Pseudomonadota</taxon>
        <taxon>Alphaproteobacteria</taxon>
        <taxon>Rhodobacterales</taxon>
        <taxon>Roseobacteraceae</taxon>
    </lineage>
</organism>
<evidence type="ECO:0000313" key="2">
    <source>
        <dbReference type="EMBL" id="SMP10994.1"/>
    </source>
</evidence>
<feature type="transmembrane region" description="Helical" evidence="1">
    <location>
        <begin position="89"/>
        <end position="105"/>
    </location>
</feature>
<gene>
    <name evidence="2" type="ORF">SAMN06265373_102219</name>
</gene>
<accession>A0ABY1NIU0</accession>
<evidence type="ECO:0000256" key="1">
    <source>
        <dbReference type="SAM" id="Phobius"/>
    </source>
</evidence>
<comment type="caution">
    <text evidence="2">The sequence shown here is derived from an EMBL/GenBank/DDBJ whole genome shotgun (WGS) entry which is preliminary data.</text>
</comment>
<feature type="transmembrane region" description="Helical" evidence="1">
    <location>
        <begin position="60"/>
        <end position="77"/>
    </location>
</feature>
<keyword evidence="3" id="KW-1185">Reference proteome</keyword>
<keyword evidence="1" id="KW-1133">Transmembrane helix</keyword>
<feature type="transmembrane region" description="Helical" evidence="1">
    <location>
        <begin position="111"/>
        <end position="135"/>
    </location>
</feature>
<sequence length="144" mass="15508">MTQDRAIYLLKLTSIGTVIFGLIPLFALAGSYYGIVGWFMDLTHLPLDGAQSFGGNSEKVLAAIGGGLMVGLGFMIWQITIRVYANDPTTGATIIHWGIWSWFVIDSTGSVLAGAWFNAVLNTGFLLMFILPIILAKPRQAVAA</sequence>